<dbReference type="Pfam" id="PF04937">
    <property type="entry name" value="DUF659"/>
    <property type="match status" value="1"/>
</dbReference>
<dbReference type="EMBL" id="ASHM01145689">
    <property type="protein sequence ID" value="PNX62104.1"/>
    <property type="molecule type" value="Genomic_DNA"/>
</dbReference>
<dbReference type="PANTHER" id="PTHR32166">
    <property type="entry name" value="OSJNBA0013A04.12 PROTEIN"/>
    <property type="match status" value="1"/>
</dbReference>
<evidence type="ECO:0000313" key="2">
    <source>
        <dbReference type="EMBL" id="PNX62104.1"/>
    </source>
</evidence>
<gene>
    <name evidence="2" type="ORF">L195_g060992</name>
</gene>
<reference evidence="2 3" key="2">
    <citation type="journal article" date="2017" name="Front. Plant Sci.">
        <title>Gene Classification and Mining of Molecular Markers Useful in Red Clover (Trifolium pratense) Breeding.</title>
        <authorList>
            <person name="Istvanek J."/>
            <person name="Dluhosova J."/>
            <person name="Dluhos P."/>
            <person name="Patkova L."/>
            <person name="Nedelnik J."/>
            <person name="Repkova J."/>
        </authorList>
    </citation>
    <scope>NUCLEOTIDE SEQUENCE [LARGE SCALE GENOMIC DNA]</scope>
    <source>
        <strain evidence="3">cv. Tatra</strain>
        <tissue evidence="2">Young leaves</tissue>
    </source>
</reference>
<accession>A0A2K3K748</accession>
<dbReference type="AlphaFoldDB" id="A0A2K3K748"/>
<reference evidence="2 3" key="1">
    <citation type="journal article" date="2014" name="Am. J. Bot.">
        <title>Genome assembly and annotation for red clover (Trifolium pratense; Fabaceae).</title>
        <authorList>
            <person name="Istvanek J."/>
            <person name="Jaros M."/>
            <person name="Krenek A."/>
            <person name="Repkova J."/>
        </authorList>
    </citation>
    <scope>NUCLEOTIDE SEQUENCE [LARGE SCALE GENOMIC DNA]</scope>
    <source>
        <strain evidence="3">cv. Tatra</strain>
        <tissue evidence="2">Young leaves</tissue>
    </source>
</reference>
<evidence type="ECO:0000313" key="3">
    <source>
        <dbReference type="Proteomes" id="UP000236291"/>
    </source>
</evidence>
<proteinExistence type="predicted"/>
<sequence>MMDDIVEEVGEENVVQVVTFISPAFKAAGEMLMAKRTRLYWTPCATHCIE</sequence>
<dbReference type="Proteomes" id="UP000236291">
    <property type="component" value="Unassembled WGS sequence"/>
</dbReference>
<protein>
    <submittedName>
        <fullName evidence="2">HAT family dimerization domain containing protein</fullName>
    </submittedName>
</protein>
<dbReference type="STRING" id="57577.A0A2K3K748"/>
<name>A0A2K3K748_TRIPR</name>
<evidence type="ECO:0000259" key="1">
    <source>
        <dbReference type="Pfam" id="PF04937"/>
    </source>
</evidence>
<feature type="non-terminal residue" evidence="2">
    <location>
        <position position="50"/>
    </location>
</feature>
<dbReference type="InterPro" id="IPR007021">
    <property type="entry name" value="DUF659"/>
</dbReference>
<dbReference type="PANTHER" id="PTHR32166:SF122">
    <property type="entry name" value="OS09G0499600 PROTEIN"/>
    <property type="match status" value="1"/>
</dbReference>
<comment type="caution">
    <text evidence="2">The sequence shown here is derived from an EMBL/GenBank/DDBJ whole genome shotgun (WGS) entry which is preliminary data.</text>
</comment>
<feature type="domain" description="DUF659" evidence="1">
    <location>
        <begin position="2"/>
        <end position="50"/>
    </location>
</feature>
<organism evidence="2 3">
    <name type="scientific">Trifolium pratense</name>
    <name type="common">Red clover</name>
    <dbReference type="NCBI Taxonomy" id="57577"/>
    <lineage>
        <taxon>Eukaryota</taxon>
        <taxon>Viridiplantae</taxon>
        <taxon>Streptophyta</taxon>
        <taxon>Embryophyta</taxon>
        <taxon>Tracheophyta</taxon>
        <taxon>Spermatophyta</taxon>
        <taxon>Magnoliopsida</taxon>
        <taxon>eudicotyledons</taxon>
        <taxon>Gunneridae</taxon>
        <taxon>Pentapetalae</taxon>
        <taxon>rosids</taxon>
        <taxon>fabids</taxon>
        <taxon>Fabales</taxon>
        <taxon>Fabaceae</taxon>
        <taxon>Papilionoideae</taxon>
        <taxon>50 kb inversion clade</taxon>
        <taxon>NPAAA clade</taxon>
        <taxon>Hologalegina</taxon>
        <taxon>IRL clade</taxon>
        <taxon>Trifolieae</taxon>
        <taxon>Trifolium</taxon>
    </lineage>
</organism>